<evidence type="ECO:0000313" key="3">
    <source>
        <dbReference type="Proteomes" id="UP000728185"/>
    </source>
</evidence>
<reference evidence="2" key="1">
    <citation type="submission" date="2019-05" db="EMBL/GenBank/DDBJ databases">
        <title>Annotation for the trematode Fasciolopsis buski.</title>
        <authorList>
            <person name="Choi Y.-J."/>
        </authorList>
    </citation>
    <scope>NUCLEOTIDE SEQUENCE</scope>
    <source>
        <strain evidence="2">HT</strain>
        <tissue evidence="2">Whole worm</tissue>
    </source>
</reference>
<feature type="compositionally biased region" description="Low complexity" evidence="1">
    <location>
        <begin position="782"/>
        <end position="821"/>
    </location>
</feature>
<organism evidence="2 3">
    <name type="scientific">Fasciolopsis buskii</name>
    <dbReference type="NCBI Taxonomy" id="27845"/>
    <lineage>
        <taxon>Eukaryota</taxon>
        <taxon>Metazoa</taxon>
        <taxon>Spiralia</taxon>
        <taxon>Lophotrochozoa</taxon>
        <taxon>Platyhelminthes</taxon>
        <taxon>Trematoda</taxon>
        <taxon>Digenea</taxon>
        <taxon>Plagiorchiida</taxon>
        <taxon>Echinostomata</taxon>
        <taxon>Echinostomatoidea</taxon>
        <taxon>Fasciolidae</taxon>
        <taxon>Fasciolopsis</taxon>
    </lineage>
</organism>
<protein>
    <submittedName>
        <fullName evidence="2">Uncharacterized protein</fullName>
    </submittedName>
</protein>
<feature type="compositionally biased region" description="Acidic residues" evidence="1">
    <location>
        <begin position="1033"/>
        <end position="1045"/>
    </location>
</feature>
<feature type="compositionally biased region" description="Polar residues" evidence="1">
    <location>
        <begin position="853"/>
        <end position="864"/>
    </location>
</feature>
<feature type="region of interest" description="Disordered" evidence="1">
    <location>
        <begin position="453"/>
        <end position="473"/>
    </location>
</feature>
<feature type="compositionally biased region" description="Basic and acidic residues" evidence="1">
    <location>
        <begin position="248"/>
        <end position="262"/>
    </location>
</feature>
<feature type="region of interest" description="Disordered" evidence="1">
    <location>
        <begin position="1081"/>
        <end position="1105"/>
    </location>
</feature>
<gene>
    <name evidence="2" type="ORF">FBUS_08982</name>
</gene>
<feature type="region of interest" description="Disordered" evidence="1">
    <location>
        <begin position="716"/>
        <end position="834"/>
    </location>
</feature>
<name>A0A8E0S216_9TREM</name>
<sequence>MAQRMRGLLIGKTNKSDEFDQPNESELKNEQTIREAHENTYTGHPQNLNVALWSHLGSTVLVRQDPRLHRSTNESDTPNQMAFADRDCILRNLMHYLTNNNGTNNPPATVSSPTPRQCSTNQEPQNNTPAPVSTNVALCPSEGSNQSKRVGSDILQRLHAVVNEAYEHAKNDENLSAILNSLLAYKPSERDTTQTSTGKYPHAEPHPAVARPRNEFDCRPFLGPKTPPSPNSKFRDELAGQLITQRPQDPRRPVESETHLRRGDGCTCCQEQHSGRATRITQRTEVYEDLTKSGGLDPRCYRSPGRKRSIVERRELHESSRDSASLVCEDKRAHWTDNGGHSDLSPNRTERLKRTDGTQFNSSRKDRVKDVCVCASCLANDRLHLPTDVRSLHPKQSESHGHWSVSPTYASPPAHRQQKEHYQRSTSGRLLKETTYLSDSHVTRTFLEMPHRSEHSVARMKQHSRAVFDRTSRPRSPCIIDNESYRNRRNHEPVRPSRHHCETHILRNSSNGEESRDFHTDNLFRSKRFSPFLDCDRKSSRACKSHLGICHHTESPDLAVRFNASCSKAHGRRRSPDVRTSRQGVVKRSHVRTSRAARSNHYCGPPSPYTVVRSYRVNSMTADSPKSPTPPTHEQQILSRYSSLGRLQMKQGHCASSQSPLSPACTQAVHNPRECLPVASSSQGWVDLTHTTKLPSVVSTCAVQQSMRNTDENMADYQARGGTDNHDIIDTSVQQEPSRSSIRGSEAQKNSDTVDYGDPVLPVSTNQSGDEYSAIQSERRSVSASSSRSSCSSSSQTSSSGTSESGDTSSSSGSSSAGSGTESDHSGPIGSALQSVPAFTGLPVAESMDLKQSQSACTELNTHTSVSESNEVEREEVIPTSPTEPSIQIAVETTWDDAQGAEIETDYAQSDVIHLNVEIETSDTNLLADTSEPISITAKETERVTVHGSPGTDVPTHVNNPLNFITADDHIQSPRPLVENTESNRDVRHKRSDHRRKSSRLSDENGREKGVSRLFKANESTLKTATETHCSAEEEGEVFSDGTSDVDENQSIIRPYTKHAYDVNESDRVTGSTNEIRCLANKRPRSPNSDDMVRSSETKHDLKRHKTCRITRSQTNDMDKFKAPPVPKSIRYERFESGRDLGKDHSRNRFHSVSMEDKLRDMISRRSGSYDRNNGITINSNTRSCWNRNRYHSDLRPLHLRGRYSKHVYLQTSRPRGHRCNTNFESAGSQRYSLKSRVFYRTTSSYLTRNGGRFVLTSSGFDRGTTQRREFDLRDYKLNRLR</sequence>
<feature type="region of interest" description="Disordered" evidence="1">
    <location>
        <begin position="570"/>
        <end position="605"/>
    </location>
</feature>
<feature type="region of interest" description="Disordered" evidence="1">
    <location>
        <begin position="1025"/>
        <end position="1045"/>
    </location>
</feature>
<keyword evidence="3" id="KW-1185">Reference proteome</keyword>
<feature type="compositionally biased region" description="Basic residues" evidence="1">
    <location>
        <begin position="987"/>
        <end position="999"/>
    </location>
</feature>
<feature type="compositionally biased region" description="Polar residues" evidence="1">
    <location>
        <begin position="731"/>
        <end position="753"/>
    </location>
</feature>
<feature type="compositionally biased region" description="Basic residues" evidence="1">
    <location>
        <begin position="585"/>
        <end position="595"/>
    </location>
</feature>
<dbReference type="OrthoDB" id="6271389at2759"/>
<feature type="region of interest" description="Disordered" evidence="1">
    <location>
        <begin position="99"/>
        <end position="148"/>
    </location>
</feature>
<feature type="region of interest" description="Disordered" evidence="1">
    <location>
        <begin position="946"/>
        <end position="1013"/>
    </location>
</feature>
<evidence type="ECO:0000313" key="2">
    <source>
        <dbReference type="EMBL" id="KAA0199101.1"/>
    </source>
</evidence>
<feature type="region of interest" description="Disordered" evidence="1">
    <location>
        <begin position="334"/>
        <end position="362"/>
    </location>
</feature>
<evidence type="ECO:0000256" key="1">
    <source>
        <dbReference type="SAM" id="MobiDB-lite"/>
    </source>
</evidence>
<comment type="caution">
    <text evidence="2">The sequence shown here is derived from an EMBL/GenBank/DDBJ whole genome shotgun (WGS) entry which is preliminary data.</text>
</comment>
<feature type="compositionally biased region" description="Basic and acidic residues" evidence="1">
    <location>
        <begin position="392"/>
        <end position="401"/>
    </location>
</feature>
<feature type="region of interest" description="Disordered" evidence="1">
    <location>
        <begin position="392"/>
        <end position="429"/>
    </location>
</feature>
<dbReference type="Proteomes" id="UP000728185">
    <property type="component" value="Unassembled WGS sequence"/>
</dbReference>
<feature type="compositionally biased region" description="Polar residues" evidence="1">
    <location>
        <begin position="108"/>
        <end position="148"/>
    </location>
</feature>
<feature type="region of interest" description="Disordered" evidence="1">
    <location>
        <begin position="1"/>
        <end position="29"/>
    </location>
</feature>
<feature type="compositionally biased region" description="Polar residues" evidence="1">
    <location>
        <begin position="763"/>
        <end position="776"/>
    </location>
</feature>
<feature type="compositionally biased region" description="Basic and acidic residues" evidence="1">
    <location>
        <begin position="1000"/>
        <end position="1011"/>
    </location>
</feature>
<feature type="region of interest" description="Disordered" evidence="1">
    <location>
        <begin position="243"/>
        <end position="262"/>
    </location>
</feature>
<feature type="region of interest" description="Disordered" evidence="1">
    <location>
        <begin position="853"/>
        <end position="883"/>
    </location>
</feature>
<dbReference type="EMBL" id="LUCM01001332">
    <property type="protein sequence ID" value="KAA0199101.1"/>
    <property type="molecule type" value="Genomic_DNA"/>
</dbReference>
<feature type="compositionally biased region" description="Basic and acidic residues" evidence="1">
    <location>
        <begin position="1091"/>
        <end position="1100"/>
    </location>
</feature>
<feature type="region of interest" description="Disordered" evidence="1">
    <location>
        <begin position="189"/>
        <end position="213"/>
    </location>
</feature>
<proteinExistence type="predicted"/>
<accession>A0A8E0S216</accession>